<dbReference type="Proteomes" id="UP001159427">
    <property type="component" value="Unassembled WGS sequence"/>
</dbReference>
<dbReference type="EMBL" id="CALNXI010000449">
    <property type="protein sequence ID" value="CAH3027380.1"/>
    <property type="molecule type" value="Genomic_DNA"/>
</dbReference>
<comment type="caution">
    <text evidence="6">The sequence shown here is derived from an EMBL/GenBank/DDBJ whole genome shotgun (WGS) entry which is preliminary data.</text>
</comment>
<sequence length="265" mass="30131">MVSEYSWPVSKTLEELLSCERFDKSAIIQRDLSLSQAFCLLWQNDKTGDVAGRQRPTAMSHTACAAVLLDLHVLEKVDFEKEIKQWMDRRRQVISVQVKDATMTSSYLDKALFSDIVKYHNNSMGRKKTTVEWIIQGSHERENSATAVLDSLVRRGILGRESMLFGRKYPTLNSDPEKKLIDEIREVVLKNQPADSFTWTLLKLVYEADCCSSKKARVLSRYFSADEFQGAQEVIKALVTVPVEDSLIASPDAESLESFELKVVE</sequence>
<reference evidence="6 7" key="1">
    <citation type="submission" date="2022-05" db="EMBL/GenBank/DDBJ databases">
        <authorList>
            <consortium name="Genoscope - CEA"/>
            <person name="William W."/>
        </authorList>
    </citation>
    <scope>NUCLEOTIDE SEQUENCE [LARGE SCALE GENOMIC DNA]</scope>
</reference>
<protein>
    <submittedName>
        <fullName evidence="6">Uncharacterized protein</fullName>
    </submittedName>
</protein>
<proteinExistence type="inferred from homology"/>
<evidence type="ECO:0000256" key="3">
    <source>
        <dbReference type="ARBA" id="ARBA00023034"/>
    </source>
</evidence>
<evidence type="ECO:0000256" key="2">
    <source>
        <dbReference type="ARBA" id="ARBA00007284"/>
    </source>
</evidence>
<keyword evidence="5" id="KW-0472">Membrane</keyword>
<comment type="subcellular location">
    <subcellularLocation>
        <location evidence="1">Golgi apparatus membrane</location>
        <topology evidence="1">Peripheral membrane protein</topology>
        <orientation evidence="1">Cytoplasmic side</orientation>
    </subcellularLocation>
</comment>
<dbReference type="InterPro" id="IPR008628">
    <property type="entry name" value="GPP34-like"/>
</dbReference>
<evidence type="ECO:0000256" key="5">
    <source>
        <dbReference type="ARBA" id="ARBA00023136"/>
    </source>
</evidence>
<gene>
    <name evidence="6" type="ORF">PEVE_00031404</name>
</gene>
<evidence type="ECO:0000256" key="4">
    <source>
        <dbReference type="ARBA" id="ARBA00023121"/>
    </source>
</evidence>
<evidence type="ECO:0000256" key="1">
    <source>
        <dbReference type="ARBA" id="ARBA00004255"/>
    </source>
</evidence>
<accession>A0ABN8MJH5</accession>
<dbReference type="InterPro" id="IPR038261">
    <property type="entry name" value="GPP34-like_sf"/>
</dbReference>
<evidence type="ECO:0000313" key="7">
    <source>
        <dbReference type="Proteomes" id="UP001159427"/>
    </source>
</evidence>
<organism evidence="6 7">
    <name type="scientific">Porites evermanni</name>
    <dbReference type="NCBI Taxonomy" id="104178"/>
    <lineage>
        <taxon>Eukaryota</taxon>
        <taxon>Metazoa</taxon>
        <taxon>Cnidaria</taxon>
        <taxon>Anthozoa</taxon>
        <taxon>Hexacorallia</taxon>
        <taxon>Scleractinia</taxon>
        <taxon>Fungiina</taxon>
        <taxon>Poritidae</taxon>
        <taxon>Porites</taxon>
    </lineage>
</organism>
<evidence type="ECO:0000313" key="6">
    <source>
        <dbReference type="EMBL" id="CAH3027380.1"/>
    </source>
</evidence>
<keyword evidence="7" id="KW-1185">Reference proteome</keyword>
<dbReference type="Gene3D" id="1.10.3630.10">
    <property type="entry name" value="yeast vps74-n-term truncation variant domain like"/>
    <property type="match status" value="1"/>
</dbReference>
<name>A0ABN8MJH5_9CNID</name>
<keyword evidence="3" id="KW-0333">Golgi apparatus</keyword>
<keyword evidence="4" id="KW-0446">Lipid-binding</keyword>
<comment type="similarity">
    <text evidence="2">Belongs to the GOLPH3/VPS74 family.</text>
</comment>
<dbReference type="Pfam" id="PF05719">
    <property type="entry name" value="GPP34"/>
    <property type="match status" value="1"/>
</dbReference>